<feature type="region of interest" description="Disordered" evidence="1">
    <location>
        <begin position="102"/>
        <end position="140"/>
    </location>
</feature>
<protein>
    <submittedName>
        <fullName evidence="2">Uncharacterized protein</fullName>
    </submittedName>
</protein>
<dbReference type="AlphaFoldDB" id="A0A0L0MXX7"/>
<feature type="compositionally biased region" description="Basic and acidic residues" evidence="1">
    <location>
        <begin position="120"/>
        <end position="129"/>
    </location>
</feature>
<keyword evidence="3" id="KW-1185">Reference proteome</keyword>
<dbReference type="Proteomes" id="UP000036947">
    <property type="component" value="Unassembled WGS sequence"/>
</dbReference>
<proteinExistence type="predicted"/>
<comment type="caution">
    <text evidence="2">The sequence shown here is derived from an EMBL/GenBank/DDBJ whole genome shotgun (WGS) entry which is preliminary data.</text>
</comment>
<reference evidence="2 3" key="1">
    <citation type="journal article" date="2015" name="BMC Genomics">
        <title>The genome of the truffle-parasite Tolypocladium ophioglossoides and the evolution of antifungal peptaibiotics.</title>
        <authorList>
            <person name="Quandt C.A."/>
            <person name="Bushley K.E."/>
            <person name="Spatafora J.W."/>
        </authorList>
    </citation>
    <scope>NUCLEOTIDE SEQUENCE [LARGE SCALE GENOMIC DNA]</scope>
    <source>
        <strain evidence="2 3">CBS 100239</strain>
    </source>
</reference>
<gene>
    <name evidence="2" type="ORF">TOPH_08712</name>
</gene>
<sequence>MPTTRFALQRHFVRDSPALEASLWCSKFFTTLLGKYLNVNDIACDRSVTAPLPEVFGEPPAKCAVDQLTSSTPPFQCAPLRASLSKPWNLPLLGTQPRVYRHSSLDQRTNSSRLPSAVRDQADLSDHPPRNIGGDTRTAKQKKGDFIELCPSASIFADVPASPIVPEPRLFVPRRCSPLAALDTTRSV</sequence>
<name>A0A0L0MXX7_TOLOC</name>
<dbReference type="EMBL" id="LFRF01000051">
    <property type="protein sequence ID" value="KND86649.1"/>
    <property type="molecule type" value="Genomic_DNA"/>
</dbReference>
<organism evidence="2 3">
    <name type="scientific">Tolypocladium ophioglossoides (strain CBS 100239)</name>
    <name type="common">Snaketongue truffleclub</name>
    <name type="synonym">Elaphocordyceps ophioglossoides</name>
    <dbReference type="NCBI Taxonomy" id="1163406"/>
    <lineage>
        <taxon>Eukaryota</taxon>
        <taxon>Fungi</taxon>
        <taxon>Dikarya</taxon>
        <taxon>Ascomycota</taxon>
        <taxon>Pezizomycotina</taxon>
        <taxon>Sordariomycetes</taxon>
        <taxon>Hypocreomycetidae</taxon>
        <taxon>Hypocreales</taxon>
        <taxon>Ophiocordycipitaceae</taxon>
        <taxon>Tolypocladium</taxon>
    </lineage>
</organism>
<evidence type="ECO:0000256" key="1">
    <source>
        <dbReference type="SAM" id="MobiDB-lite"/>
    </source>
</evidence>
<evidence type="ECO:0000313" key="3">
    <source>
        <dbReference type="Proteomes" id="UP000036947"/>
    </source>
</evidence>
<accession>A0A0L0MXX7</accession>
<evidence type="ECO:0000313" key="2">
    <source>
        <dbReference type="EMBL" id="KND86649.1"/>
    </source>
</evidence>